<evidence type="ECO:0000259" key="8">
    <source>
        <dbReference type="Pfam" id="PF03807"/>
    </source>
</evidence>
<keyword evidence="4 7" id="KW-0028">Amino-acid biosynthesis</keyword>
<dbReference type="EMBL" id="CP000805">
    <property type="protein sequence ID" value="ACD71215.1"/>
    <property type="molecule type" value="Genomic_DNA"/>
</dbReference>
<dbReference type="Pfam" id="PF03807">
    <property type="entry name" value="F420_oxidored"/>
    <property type="match status" value="1"/>
</dbReference>
<dbReference type="FunFam" id="1.10.3730.10:FF:000001">
    <property type="entry name" value="Pyrroline-5-carboxylate reductase"/>
    <property type="match status" value="1"/>
</dbReference>
<dbReference type="Pfam" id="PF14748">
    <property type="entry name" value="P5CR_dimer"/>
    <property type="match status" value="1"/>
</dbReference>
<evidence type="ECO:0000313" key="11">
    <source>
        <dbReference type="Proteomes" id="UP000001202"/>
    </source>
</evidence>
<keyword evidence="4 7" id="KW-0641">Proline biosynthesis</keyword>
<feature type="domain" description="Pyrroline-5-carboxylate reductase dimerisation" evidence="9">
    <location>
        <begin position="165"/>
        <end position="261"/>
    </location>
</feature>
<dbReference type="RefSeq" id="WP_010882242.1">
    <property type="nucleotide sequence ID" value="NC_010741.1"/>
</dbReference>
<comment type="pathway">
    <text evidence="4 7">Amino-acid biosynthesis; L-proline biosynthesis; L-proline from L-glutamate 5-semialdehyde: step 1/1.</text>
</comment>
<comment type="catalytic activity">
    <reaction evidence="4 7">
        <text>L-proline + NADP(+) = (S)-1-pyrroline-5-carboxylate + NADPH + 2 H(+)</text>
        <dbReference type="Rhea" id="RHEA:14109"/>
        <dbReference type="ChEBI" id="CHEBI:15378"/>
        <dbReference type="ChEBI" id="CHEBI:17388"/>
        <dbReference type="ChEBI" id="CHEBI:57783"/>
        <dbReference type="ChEBI" id="CHEBI:58349"/>
        <dbReference type="ChEBI" id="CHEBI:60039"/>
        <dbReference type="EC" id="1.5.1.2"/>
    </reaction>
</comment>
<accession>A0A0H3BJC6</accession>
<dbReference type="HAMAP" id="MF_01925">
    <property type="entry name" value="P5C_reductase"/>
    <property type="match status" value="1"/>
</dbReference>
<dbReference type="SMR" id="A0A0H3BJC6"/>
<proteinExistence type="inferred from homology"/>
<dbReference type="Gene3D" id="3.40.50.720">
    <property type="entry name" value="NAD(P)-binding Rossmann-like Domain"/>
    <property type="match status" value="1"/>
</dbReference>
<dbReference type="UniPathway" id="UPA00098">
    <property type="reaction ID" value="UER00361"/>
</dbReference>
<organism evidence="10 11">
    <name type="scientific">Treponema pallidum subsp. pallidum (strain SS14)</name>
    <dbReference type="NCBI Taxonomy" id="455434"/>
    <lineage>
        <taxon>Bacteria</taxon>
        <taxon>Pseudomonadati</taxon>
        <taxon>Spirochaetota</taxon>
        <taxon>Spirochaetia</taxon>
        <taxon>Spirochaetales</taxon>
        <taxon>Treponemataceae</taxon>
        <taxon>Treponema</taxon>
    </lineage>
</organism>
<dbReference type="NCBIfam" id="TIGR00112">
    <property type="entry name" value="proC"/>
    <property type="match status" value="1"/>
</dbReference>
<protein>
    <recommendedName>
        <fullName evidence="4 5">Pyrroline-5-carboxylate reductase</fullName>
        <shortName evidence="4">P5C reductase</shortName>
        <shortName evidence="4">P5CR</shortName>
        <ecNumber evidence="4 5">1.5.1.2</ecNumber>
    </recommendedName>
    <alternativeName>
        <fullName evidence="4">PCA reductase</fullName>
    </alternativeName>
</protein>
<dbReference type="SUPFAM" id="SSF48179">
    <property type="entry name" value="6-phosphogluconate dehydrogenase C-terminal domain-like"/>
    <property type="match status" value="1"/>
</dbReference>
<dbReference type="Proteomes" id="UP000001202">
    <property type="component" value="Chromosome"/>
</dbReference>
<dbReference type="InterPro" id="IPR053790">
    <property type="entry name" value="P5CR-like_CS"/>
</dbReference>
<keyword evidence="3 4" id="KW-0560">Oxidoreductase</keyword>
<dbReference type="InterPro" id="IPR008927">
    <property type="entry name" value="6-PGluconate_DH-like_C_sf"/>
</dbReference>
<dbReference type="InterPro" id="IPR000304">
    <property type="entry name" value="Pyrroline-COOH_reductase"/>
</dbReference>
<dbReference type="SUPFAM" id="SSF51735">
    <property type="entry name" value="NAD(P)-binding Rossmann-fold domains"/>
    <property type="match status" value="1"/>
</dbReference>
<evidence type="ECO:0000259" key="9">
    <source>
        <dbReference type="Pfam" id="PF14748"/>
    </source>
</evidence>
<name>A0A0H3BJC6_TREPS</name>
<keyword evidence="4" id="KW-0963">Cytoplasm</keyword>
<evidence type="ECO:0000256" key="4">
    <source>
        <dbReference type="HAMAP-Rule" id="MF_01925"/>
    </source>
</evidence>
<evidence type="ECO:0000256" key="2">
    <source>
        <dbReference type="ARBA" id="ARBA00022857"/>
    </source>
</evidence>
<gene>
    <name evidence="4 10" type="primary">proC</name>
    <name evidence="10" type="ordered locus">TPASS_0797</name>
</gene>
<dbReference type="InterPro" id="IPR036291">
    <property type="entry name" value="NAD(P)-bd_dom_sf"/>
</dbReference>
<comment type="subcellular location">
    <subcellularLocation>
        <location evidence="4">Cytoplasm</location>
    </subcellularLocation>
</comment>
<comment type="catalytic activity">
    <reaction evidence="4">
        <text>L-proline + NAD(+) = (S)-1-pyrroline-5-carboxylate + NADH + 2 H(+)</text>
        <dbReference type="Rhea" id="RHEA:14105"/>
        <dbReference type="ChEBI" id="CHEBI:15378"/>
        <dbReference type="ChEBI" id="CHEBI:17388"/>
        <dbReference type="ChEBI" id="CHEBI:57540"/>
        <dbReference type="ChEBI" id="CHEBI:57945"/>
        <dbReference type="ChEBI" id="CHEBI:60039"/>
        <dbReference type="EC" id="1.5.1.2"/>
    </reaction>
</comment>
<evidence type="ECO:0000313" key="10">
    <source>
        <dbReference type="EMBL" id="ACD71215.1"/>
    </source>
</evidence>
<comment type="similarity">
    <text evidence="1 4 7">Belongs to the pyrroline-5-carboxylate reductase family.</text>
</comment>
<dbReference type="GO" id="GO:0005737">
    <property type="term" value="C:cytoplasm"/>
    <property type="evidence" value="ECO:0007669"/>
    <property type="project" value="UniProtKB-SubCell"/>
</dbReference>
<reference evidence="10 11" key="1">
    <citation type="journal article" date="2008" name="BMC Microbiol.">
        <title>Complete genome sequence of Treponema pallidum ssp. pallidum strain SS14 determined with oligonucleotide arrays.</title>
        <authorList>
            <person name="Matejkova P."/>
            <person name="Strouhal M."/>
            <person name="Smajs D."/>
            <person name="Norris S.J."/>
            <person name="Palzkill T."/>
            <person name="Petrosino J.F."/>
            <person name="Sodergren E."/>
            <person name="Norton J.E."/>
            <person name="Singh J."/>
            <person name="Richmond T.A."/>
            <person name="Molla M.N."/>
            <person name="Albert T.J."/>
            <person name="Weinstock G.M."/>
        </authorList>
    </citation>
    <scope>NUCLEOTIDE SEQUENCE [LARGE SCALE GENOMIC DNA]</scope>
    <source>
        <strain evidence="10 11">SS14</strain>
    </source>
</reference>
<dbReference type="KEGG" id="tpp:TPASS_0797"/>
<keyword evidence="2 4" id="KW-0521">NADP</keyword>
<dbReference type="GeneID" id="93876560"/>
<dbReference type="GO" id="GO:0004735">
    <property type="term" value="F:pyrroline-5-carboxylate reductase activity"/>
    <property type="evidence" value="ECO:0007669"/>
    <property type="project" value="UniProtKB-UniRule"/>
</dbReference>
<dbReference type="InterPro" id="IPR029036">
    <property type="entry name" value="P5CR_dimer"/>
</dbReference>
<evidence type="ECO:0000256" key="5">
    <source>
        <dbReference type="NCBIfam" id="TIGR00112"/>
    </source>
</evidence>
<dbReference type="Gene3D" id="1.10.3730.10">
    <property type="entry name" value="ProC C-terminal domain-like"/>
    <property type="match status" value="1"/>
</dbReference>
<dbReference type="PANTHER" id="PTHR11645:SF0">
    <property type="entry name" value="PYRROLINE-5-CARBOXYLATE REDUCTASE 3"/>
    <property type="match status" value="1"/>
</dbReference>
<evidence type="ECO:0000256" key="1">
    <source>
        <dbReference type="ARBA" id="ARBA00005525"/>
    </source>
</evidence>
<dbReference type="PANTHER" id="PTHR11645">
    <property type="entry name" value="PYRROLINE-5-CARBOXYLATE REDUCTASE"/>
    <property type="match status" value="1"/>
</dbReference>
<dbReference type="InterPro" id="IPR028939">
    <property type="entry name" value="P5C_Rdtase_cat_N"/>
</dbReference>
<sequence length="263" mass="27645">MNVGFLGFGAMGRALAEGLVHAGALQAAQVYACALNQEKLRAQCTSLGIGACASVQELVQKSEWIFLAVKPSQISTVLRDRQSFQGKVLISLAAGMSCAAYEALFAADPHQGIRHLSLLPNLPCQVARGVIIAEARHTLHHDEHAALLAVLRTVAQVEVVDTAYFAIAGVIAGCAPAFAAQFIEALADAGVRYGLARDQAYRLAAHMLEGTAALIQHSGVHPAQLKDRVCSPAGSTIRGVLALEEQGLRRAVIHAVRAALSSS</sequence>
<dbReference type="AlphaFoldDB" id="A0A0H3BJC6"/>
<dbReference type="PROSITE" id="PS00521">
    <property type="entry name" value="P5CR"/>
    <property type="match status" value="1"/>
</dbReference>
<feature type="binding site" evidence="6">
    <location>
        <begin position="6"/>
        <end position="11"/>
    </location>
    <ligand>
        <name>NADP(+)</name>
        <dbReference type="ChEBI" id="CHEBI:58349"/>
    </ligand>
</feature>
<evidence type="ECO:0000256" key="6">
    <source>
        <dbReference type="PIRSR" id="PIRSR000193-1"/>
    </source>
</evidence>
<comment type="function">
    <text evidence="4">Catalyzes the reduction of 1-pyrroline-5-carboxylate (PCA) to L-proline.</text>
</comment>
<evidence type="ECO:0000256" key="3">
    <source>
        <dbReference type="ARBA" id="ARBA00023002"/>
    </source>
</evidence>
<dbReference type="PATRIC" id="fig|455434.6.peg.785"/>
<evidence type="ECO:0000256" key="7">
    <source>
        <dbReference type="RuleBase" id="RU003903"/>
    </source>
</evidence>
<dbReference type="EC" id="1.5.1.2" evidence="4 5"/>
<feature type="domain" description="Pyrroline-5-carboxylate reductase catalytic N-terminal" evidence="8">
    <location>
        <begin position="3"/>
        <end position="95"/>
    </location>
</feature>
<feature type="binding site" evidence="6">
    <location>
        <begin position="68"/>
        <end position="71"/>
    </location>
    <ligand>
        <name>NADP(+)</name>
        <dbReference type="ChEBI" id="CHEBI:58349"/>
    </ligand>
</feature>
<dbReference type="GO" id="GO:0055129">
    <property type="term" value="P:L-proline biosynthetic process"/>
    <property type="evidence" value="ECO:0007669"/>
    <property type="project" value="UniProtKB-UniRule"/>
</dbReference>
<dbReference type="PIRSF" id="PIRSF000193">
    <property type="entry name" value="Pyrrol-5-carb_rd"/>
    <property type="match status" value="1"/>
</dbReference>